<dbReference type="RefSeq" id="WP_377607707.1">
    <property type="nucleotide sequence ID" value="NZ_JBHUME010000020.1"/>
</dbReference>
<sequence length="890" mass="97748">MNYTPYFKHKVKEISVIALLAAGGYLLPEGDTAQAALSAADQDRPILLMPARTTVTDQVRPEVLFRAPAGTMIVLKENGIELGRGQGNNSGIVSITFARDLPEGAHNLTAELTYGETAAVVALPPVIVDSDKVFDIRDIAKLMKAPGADTYDYNQDGRKGTKEDFKFLLGNVQPAKVNAPIGDLTVLAAASTPESVSLLFSALQSGNVKLLQSEDQGLTWKEAVLTKPLNEQSQLALVTGLKPSTAYQFKLQVNAGVRQGESNTVSALTQPPATVEASLPPSADHIFIYPALGKVKVDGLSSGDTVKIYDPSGELVASKTVEASSSEVSYVVFEQVPIENKVGKFGFTVTSPGRAESARTVKYFMKSPVIEVTEEGLVVTGAVPDSSIYLYKYASTNLPPVKVQYADQDVVVTADSEGHAFFPAEKLSQGNYTVKAHMVYEGSHVESEFAPQRAWEMPLHSRSFARAEGKHILLPDSNVDVGSYTLEAWIKPDSFGWKEGIISKYQTSREPSFTLRTSDGPPTLDGFNHINFAINDTFQLNSVRTLETGKWYHIAAVYKVGQNEMQNEMRLYINGELDSSLAGVVSSTNASNITIGSDFQERYFDGMIGEVRIWKTARTSEDIVSDMTNHSSRHIDSDLAGYWSFSDETNPGKDTSGNGYHGILTTEHQLSLIEDFGDELYTKGIEGPLGNGFTTLPSYTEEELPEGTILKYKNVTSNEVPRLFVGSKLDDDFIEYKDKIEAANDDRIAFAAVTPTGEIVRYGWRTALVLGSDGVVFYKDPSTILENYQEFIKDSEDTKTYYFKAYAEGRPMDRDFTVRIYKLAYDGEGETEVEVEGAIISAVLSDPDKHLYKFDIDADLLEEGIWQVQILDQDEPLDNELYLFIGLPSV</sequence>
<comment type="caution">
    <text evidence="4">The sequence shown here is derived from an EMBL/GenBank/DDBJ whole genome shotgun (WGS) entry which is preliminary data.</text>
</comment>
<keyword evidence="1" id="KW-0732">Signal</keyword>
<accession>A0ABW5PL20</accession>
<dbReference type="SUPFAM" id="SSF49899">
    <property type="entry name" value="Concanavalin A-like lectins/glucanases"/>
    <property type="match status" value="1"/>
</dbReference>
<evidence type="ECO:0000313" key="5">
    <source>
        <dbReference type="Proteomes" id="UP001597541"/>
    </source>
</evidence>
<dbReference type="Pfam" id="PF13385">
    <property type="entry name" value="Laminin_G_3"/>
    <property type="match status" value="1"/>
</dbReference>
<reference evidence="5" key="1">
    <citation type="journal article" date="2019" name="Int. J. Syst. Evol. Microbiol.">
        <title>The Global Catalogue of Microorganisms (GCM) 10K type strain sequencing project: providing services to taxonomists for standard genome sequencing and annotation.</title>
        <authorList>
            <consortium name="The Broad Institute Genomics Platform"/>
            <consortium name="The Broad Institute Genome Sequencing Center for Infectious Disease"/>
            <person name="Wu L."/>
            <person name="Ma J."/>
        </authorList>
    </citation>
    <scope>NUCLEOTIDE SEQUENCE [LARGE SCALE GENOMIC DNA]</scope>
    <source>
        <strain evidence="5">KCTC 3950</strain>
    </source>
</reference>
<dbReference type="Gene3D" id="2.60.120.200">
    <property type="match status" value="1"/>
</dbReference>
<keyword evidence="5" id="KW-1185">Reference proteome</keyword>
<feature type="domain" description="LamG-like jellyroll fold" evidence="3">
    <location>
        <begin position="482"/>
        <end position="621"/>
    </location>
</feature>
<dbReference type="EMBL" id="JBHUME010000020">
    <property type="protein sequence ID" value="MFD2615631.1"/>
    <property type="molecule type" value="Genomic_DNA"/>
</dbReference>
<evidence type="ECO:0000313" key="4">
    <source>
        <dbReference type="EMBL" id="MFD2615631.1"/>
    </source>
</evidence>
<evidence type="ECO:0000256" key="1">
    <source>
        <dbReference type="ARBA" id="ARBA00022729"/>
    </source>
</evidence>
<dbReference type="InterPro" id="IPR013320">
    <property type="entry name" value="ConA-like_dom_sf"/>
</dbReference>
<dbReference type="SMART" id="SM00560">
    <property type="entry name" value="LamGL"/>
    <property type="match status" value="1"/>
</dbReference>
<keyword evidence="2" id="KW-1015">Disulfide bond</keyword>
<proteinExistence type="predicted"/>
<evidence type="ECO:0000259" key="3">
    <source>
        <dbReference type="SMART" id="SM00560"/>
    </source>
</evidence>
<protein>
    <submittedName>
        <fullName evidence="4">LamG-like jellyroll fold domain-containing protein</fullName>
    </submittedName>
</protein>
<organism evidence="4 5">
    <name type="scientific">Paenibacillus gansuensis</name>
    <dbReference type="NCBI Taxonomy" id="306542"/>
    <lineage>
        <taxon>Bacteria</taxon>
        <taxon>Bacillati</taxon>
        <taxon>Bacillota</taxon>
        <taxon>Bacilli</taxon>
        <taxon>Bacillales</taxon>
        <taxon>Paenibacillaceae</taxon>
        <taxon>Paenibacillus</taxon>
    </lineage>
</organism>
<dbReference type="Proteomes" id="UP001597541">
    <property type="component" value="Unassembled WGS sequence"/>
</dbReference>
<gene>
    <name evidence="4" type="ORF">ACFSUF_24805</name>
</gene>
<evidence type="ECO:0000256" key="2">
    <source>
        <dbReference type="ARBA" id="ARBA00023157"/>
    </source>
</evidence>
<name>A0ABW5PL20_9BACL</name>
<dbReference type="InterPro" id="IPR006558">
    <property type="entry name" value="LamG-like"/>
</dbReference>